<sequence>MKRYLNSTISTEKLINDVDMMFLNLNPAIQMIRATGPSTIHIGGYRETVSSQPLSRAPPVFNPDIGMRANEGISLALDNHRKNGKKALDNLNLGQCNVFSGRPVVSPTERTPNTECSSLYRAMQQQAFYFIRRKYVHDVQQK</sequence>
<name>A0AAV8Z723_9CUCU</name>
<evidence type="ECO:0000313" key="2">
    <source>
        <dbReference type="Proteomes" id="UP001162162"/>
    </source>
</evidence>
<reference evidence="1" key="1">
    <citation type="journal article" date="2023" name="Insect Mol. Biol.">
        <title>Genome sequencing provides insights into the evolution of gene families encoding plant cell wall-degrading enzymes in longhorned beetles.</title>
        <authorList>
            <person name="Shin N.R."/>
            <person name="Okamura Y."/>
            <person name="Kirsch R."/>
            <person name="Pauchet Y."/>
        </authorList>
    </citation>
    <scope>NUCLEOTIDE SEQUENCE</scope>
    <source>
        <strain evidence="1">AMC_N1</strain>
    </source>
</reference>
<comment type="caution">
    <text evidence="1">The sequence shown here is derived from an EMBL/GenBank/DDBJ whole genome shotgun (WGS) entry which is preliminary data.</text>
</comment>
<organism evidence="1 2">
    <name type="scientific">Aromia moschata</name>
    <dbReference type="NCBI Taxonomy" id="1265417"/>
    <lineage>
        <taxon>Eukaryota</taxon>
        <taxon>Metazoa</taxon>
        <taxon>Ecdysozoa</taxon>
        <taxon>Arthropoda</taxon>
        <taxon>Hexapoda</taxon>
        <taxon>Insecta</taxon>
        <taxon>Pterygota</taxon>
        <taxon>Neoptera</taxon>
        <taxon>Endopterygota</taxon>
        <taxon>Coleoptera</taxon>
        <taxon>Polyphaga</taxon>
        <taxon>Cucujiformia</taxon>
        <taxon>Chrysomeloidea</taxon>
        <taxon>Cerambycidae</taxon>
        <taxon>Cerambycinae</taxon>
        <taxon>Callichromatini</taxon>
        <taxon>Aromia</taxon>
    </lineage>
</organism>
<dbReference type="Proteomes" id="UP001162162">
    <property type="component" value="Unassembled WGS sequence"/>
</dbReference>
<dbReference type="AlphaFoldDB" id="A0AAV8Z723"/>
<evidence type="ECO:0000313" key="1">
    <source>
        <dbReference type="EMBL" id="KAJ8959682.1"/>
    </source>
</evidence>
<proteinExistence type="predicted"/>
<gene>
    <name evidence="1" type="ORF">NQ318_021873</name>
</gene>
<keyword evidence="2" id="KW-1185">Reference proteome</keyword>
<accession>A0AAV8Z723</accession>
<protein>
    <submittedName>
        <fullName evidence="1">Uncharacterized protein</fullName>
    </submittedName>
</protein>
<dbReference type="EMBL" id="JAPWTK010000012">
    <property type="protein sequence ID" value="KAJ8959682.1"/>
    <property type="molecule type" value="Genomic_DNA"/>
</dbReference>